<dbReference type="Proteomes" id="UP000664332">
    <property type="component" value="Unassembled WGS sequence"/>
</dbReference>
<accession>A0A939DXL9</accession>
<dbReference type="Gene3D" id="3.40.630.30">
    <property type="match status" value="1"/>
</dbReference>
<evidence type="ECO:0000259" key="1">
    <source>
        <dbReference type="Pfam" id="PF13508"/>
    </source>
</evidence>
<sequence>MEYNPAIRPARIAAWRLMADEAGFCCMVARSNTSGQPIGLAFGRPGRPHHWWWQQVRQGLDDAVAPRCDRTVLDDYFEIAEVHVAPSWQGHGIGRRLVTNLLDGVDCPRALLSTPEVDREANLAFGLYRSLGFSDVLRNFHFPGDHRAFAVLCRQLPLTASGTR</sequence>
<dbReference type="Pfam" id="PF13508">
    <property type="entry name" value="Acetyltransf_7"/>
    <property type="match status" value="1"/>
</dbReference>
<name>A0A939DXL9_9CORY</name>
<dbReference type="SUPFAM" id="SSF55729">
    <property type="entry name" value="Acyl-CoA N-acyltransferases (Nat)"/>
    <property type="match status" value="1"/>
</dbReference>
<protein>
    <submittedName>
        <fullName evidence="2">GNAT family N-acetyltransferase</fullName>
    </submittedName>
</protein>
<dbReference type="AlphaFoldDB" id="A0A939DXL9"/>
<feature type="domain" description="N-acetyltransferase" evidence="1">
    <location>
        <begin position="72"/>
        <end position="134"/>
    </location>
</feature>
<comment type="caution">
    <text evidence="2">The sequence shown here is derived from an EMBL/GenBank/DDBJ whole genome shotgun (WGS) entry which is preliminary data.</text>
</comment>
<reference evidence="2" key="1">
    <citation type="submission" date="2021-03" db="EMBL/GenBank/DDBJ databases">
        <authorList>
            <person name="Sun Q."/>
        </authorList>
    </citation>
    <scope>NUCLEOTIDE SEQUENCE</scope>
    <source>
        <strain evidence="2">CCM 8862</strain>
    </source>
</reference>
<gene>
    <name evidence="2" type="ORF">JZY06_00370</name>
</gene>
<proteinExistence type="predicted"/>
<dbReference type="GO" id="GO:0016747">
    <property type="term" value="F:acyltransferase activity, transferring groups other than amino-acyl groups"/>
    <property type="evidence" value="ECO:0007669"/>
    <property type="project" value="InterPro"/>
</dbReference>
<dbReference type="InterPro" id="IPR000182">
    <property type="entry name" value="GNAT_dom"/>
</dbReference>
<evidence type="ECO:0000313" key="2">
    <source>
        <dbReference type="EMBL" id="MBN9643090.1"/>
    </source>
</evidence>
<organism evidence="2 3">
    <name type="scientific">Corynebacterium mendelii</name>
    <dbReference type="NCBI Taxonomy" id="2765362"/>
    <lineage>
        <taxon>Bacteria</taxon>
        <taxon>Bacillati</taxon>
        <taxon>Actinomycetota</taxon>
        <taxon>Actinomycetes</taxon>
        <taxon>Mycobacteriales</taxon>
        <taxon>Corynebacteriaceae</taxon>
        <taxon>Corynebacterium</taxon>
    </lineage>
</organism>
<dbReference type="CDD" id="cd04301">
    <property type="entry name" value="NAT_SF"/>
    <property type="match status" value="1"/>
</dbReference>
<keyword evidence="3" id="KW-1185">Reference proteome</keyword>
<dbReference type="EMBL" id="JAFLEQ010000003">
    <property type="protein sequence ID" value="MBN9643090.1"/>
    <property type="molecule type" value="Genomic_DNA"/>
</dbReference>
<dbReference type="InterPro" id="IPR016181">
    <property type="entry name" value="Acyl_CoA_acyltransferase"/>
</dbReference>
<evidence type="ECO:0000313" key="3">
    <source>
        <dbReference type="Proteomes" id="UP000664332"/>
    </source>
</evidence>